<reference evidence="2 3" key="1">
    <citation type="submission" date="2023-08" db="EMBL/GenBank/DDBJ databases">
        <title>Pseudoalteromonas haloplanktis LL1 genome.</title>
        <authorList>
            <person name="Wu S."/>
        </authorList>
    </citation>
    <scope>NUCLEOTIDE SEQUENCE [LARGE SCALE GENOMIC DNA]</scope>
    <source>
        <strain evidence="2 3">LL1</strain>
    </source>
</reference>
<accession>A0ABU1BC53</accession>
<gene>
    <name evidence="2" type="ORF">RC083_09485</name>
</gene>
<sequence>MQRFIKSLGAVILLSSFSSTADPVSELESLVNQWLQIEQQTNELETHWLEKKATMEQTLTLLDAEQTQLKQFNHNRQKNSSELAEKRTALIQKQGQLEVDESALNTQLNQLIQQLRSLQVQLPPPLFTSWQEIGDLTDENLDANEKLQIALKMLGQLADFQNRISIHEMAITNNQGKEIWVKQLYLGAAQAWFVSNDLSYTGIGFPAELGWQWQFDSELDGEQVAHGIAVQEKKQAANWLTLPVFSYAAKESIQ</sequence>
<dbReference type="RefSeq" id="WP_309038937.1">
    <property type="nucleotide sequence ID" value="NZ_JAVIFY010000006.1"/>
</dbReference>
<evidence type="ECO:0000256" key="1">
    <source>
        <dbReference type="SAM" id="SignalP"/>
    </source>
</evidence>
<feature type="chain" id="PRO_5047021809" evidence="1">
    <location>
        <begin position="22"/>
        <end position="254"/>
    </location>
</feature>
<name>A0ABU1BC53_PSEHA</name>
<organism evidence="2 3">
    <name type="scientific">Pseudoalteromonas haloplanktis</name>
    <name type="common">Alteromonas haloplanktis</name>
    <dbReference type="NCBI Taxonomy" id="228"/>
    <lineage>
        <taxon>Bacteria</taxon>
        <taxon>Pseudomonadati</taxon>
        <taxon>Pseudomonadota</taxon>
        <taxon>Gammaproteobacteria</taxon>
        <taxon>Alteromonadales</taxon>
        <taxon>Pseudoalteromonadaceae</taxon>
        <taxon>Pseudoalteromonas</taxon>
    </lineage>
</organism>
<dbReference type="Proteomes" id="UP001226574">
    <property type="component" value="Unassembled WGS sequence"/>
</dbReference>
<feature type="signal peptide" evidence="1">
    <location>
        <begin position="1"/>
        <end position="21"/>
    </location>
</feature>
<keyword evidence="3" id="KW-1185">Reference proteome</keyword>
<evidence type="ECO:0000313" key="3">
    <source>
        <dbReference type="Proteomes" id="UP001226574"/>
    </source>
</evidence>
<comment type="caution">
    <text evidence="2">The sequence shown here is derived from an EMBL/GenBank/DDBJ whole genome shotgun (WGS) entry which is preliminary data.</text>
</comment>
<evidence type="ECO:0000313" key="2">
    <source>
        <dbReference type="EMBL" id="MDQ9091822.1"/>
    </source>
</evidence>
<dbReference type="EMBL" id="JAVIFY010000006">
    <property type="protein sequence ID" value="MDQ9091822.1"/>
    <property type="molecule type" value="Genomic_DNA"/>
</dbReference>
<keyword evidence="1" id="KW-0732">Signal</keyword>
<proteinExistence type="predicted"/>
<dbReference type="Pfam" id="PF11932">
    <property type="entry name" value="DUF3450"/>
    <property type="match status" value="1"/>
</dbReference>
<protein>
    <submittedName>
        <fullName evidence="2">DUF3450 family protein</fullName>
    </submittedName>
</protein>
<dbReference type="InterPro" id="IPR016866">
    <property type="entry name" value="UCP028069"/>
</dbReference>